<evidence type="ECO:0000313" key="13">
    <source>
        <dbReference type="Proteomes" id="UP000183031"/>
    </source>
</evidence>
<keyword evidence="10" id="KW-0408">Iron</keyword>
<evidence type="ECO:0000256" key="4">
    <source>
        <dbReference type="ARBA" id="ARBA00007825"/>
    </source>
</evidence>
<dbReference type="Proteomes" id="UP000183031">
    <property type="component" value="Unassembled WGS sequence"/>
</dbReference>
<comment type="caution">
    <text evidence="12">The sequence shown here is derived from an EMBL/GenBank/DDBJ whole genome shotgun (WGS) entry which is preliminary data.</text>
</comment>
<evidence type="ECO:0000256" key="6">
    <source>
        <dbReference type="ARBA" id="ARBA00022723"/>
    </source>
</evidence>
<keyword evidence="9" id="KW-0560">Oxidoreductase</keyword>
<gene>
    <name evidence="12" type="ORF">SAMN02927935_01536</name>
</gene>
<comment type="pathway">
    <text evidence="3">Aromatic compound metabolism; beta-ketoadipate pathway; 5-oxo-4,5-dihydro-2-furylacetate from catechol: step 1/3.</text>
</comment>
<keyword evidence="8" id="KW-0223">Dioxygenase</keyword>
<evidence type="ECO:0000256" key="8">
    <source>
        <dbReference type="ARBA" id="ARBA00022964"/>
    </source>
</evidence>
<keyword evidence="6" id="KW-0479">Metal-binding</keyword>
<dbReference type="PANTHER" id="PTHR33711">
    <property type="entry name" value="DIOXYGENASE, PUTATIVE (AFU_ORTHOLOGUE AFUA_2G02910)-RELATED"/>
    <property type="match status" value="1"/>
</dbReference>
<dbReference type="Pfam" id="PF00775">
    <property type="entry name" value="Dioxygenase_C"/>
    <property type="match status" value="1"/>
</dbReference>
<proteinExistence type="inferred from homology"/>
<dbReference type="NCBIfam" id="TIGR02439">
    <property type="entry name" value="catechol_proteo"/>
    <property type="match status" value="1"/>
</dbReference>
<protein>
    <recommendedName>
        <fullName evidence="5">catechol 1,2-dioxygenase</fullName>
        <ecNumber evidence="5">1.13.11.1</ecNumber>
    </recommendedName>
</protein>
<evidence type="ECO:0000256" key="9">
    <source>
        <dbReference type="ARBA" id="ARBA00023002"/>
    </source>
</evidence>
<dbReference type="InterPro" id="IPR000627">
    <property type="entry name" value="Intradiol_dOase_C"/>
</dbReference>
<dbReference type="InterPro" id="IPR015889">
    <property type="entry name" value="Intradiol_dOase_core"/>
</dbReference>
<dbReference type="InterPro" id="IPR007535">
    <property type="entry name" value="Catechol_dOase_N"/>
</dbReference>
<dbReference type="SUPFAM" id="SSF49482">
    <property type="entry name" value="Aromatic compound dioxygenase"/>
    <property type="match status" value="1"/>
</dbReference>
<comment type="catalytic activity">
    <reaction evidence="1">
        <text>catechol + O2 = cis,cis-muconate + 2 H(+)</text>
        <dbReference type="Rhea" id="RHEA:23852"/>
        <dbReference type="ChEBI" id="CHEBI:15378"/>
        <dbReference type="ChEBI" id="CHEBI:15379"/>
        <dbReference type="ChEBI" id="CHEBI:18135"/>
        <dbReference type="ChEBI" id="CHEBI:32379"/>
        <dbReference type="EC" id="1.13.11.1"/>
    </reaction>
</comment>
<comment type="similarity">
    <text evidence="4">Belongs to the intradiol ring-cleavage dioxygenase family.</text>
</comment>
<accession>A0A1G5G4A1</accession>
<evidence type="ECO:0000256" key="7">
    <source>
        <dbReference type="ARBA" id="ARBA00022797"/>
    </source>
</evidence>
<evidence type="ECO:0000256" key="10">
    <source>
        <dbReference type="ARBA" id="ARBA00023004"/>
    </source>
</evidence>
<organism evidence="12 13">
    <name type="scientific">Serratia nematodiphila</name>
    <dbReference type="NCBI Taxonomy" id="458197"/>
    <lineage>
        <taxon>Bacteria</taxon>
        <taxon>Pseudomonadati</taxon>
        <taxon>Pseudomonadota</taxon>
        <taxon>Gammaproteobacteria</taxon>
        <taxon>Enterobacterales</taxon>
        <taxon>Yersiniaceae</taxon>
        <taxon>Serratia</taxon>
    </lineage>
</organism>
<dbReference type="InterPro" id="IPR012801">
    <property type="entry name" value="Cchol_dOase_prob"/>
</dbReference>
<feature type="domain" description="Intradiol ring-cleavage dioxygenases" evidence="11">
    <location>
        <begin position="135"/>
        <end position="163"/>
    </location>
</feature>
<dbReference type="RefSeq" id="WP_021505768.1">
    <property type="nucleotide sequence ID" value="NZ_CBCSIN010000002.1"/>
</dbReference>
<dbReference type="EMBL" id="FMUT01000004">
    <property type="protein sequence ID" value="SCY46413.1"/>
    <property type="molecule type" value="Genomic_DNA"/>
</dbReference>
<comment type="cofactor">
    <cofactor evidence="2">
        <name>Fe(3+)</name>
        <dbReference type="ChEBI" id="CHEBI:29034"/>
    </cofactor>
</comment>
<keyword evidence="7" id="KW-0058">Aromatic hydrocarbons catabolism</keyword>
<dbReference type="Gene3D" id="2.60.130.10">
    <property type="entry name" value="Aromatic compound dioxygenase"/>
    <property type="match status" value="1"/>
</dbReference>
<evidence type="ECO:0000313" key="12">
    <source>
        <dbReference type="EMBL" id="SCY46413.1"/>
    </source>
</evidence>
<dbReference type="PROSITE" id="PS00083">
    <property type="entry name" value="INTRADIOL_DIOXYGENAS"/>
    <property type="match status" value="1"/>
</dbReference>
<reference evidence="12 13" key="1">
    <citation type="submission" date="2016-10" db="EMBL/GenBank/DDBJ databases">
        <authorList>
            <person name="Varghese N."/>
            <person name="Submissions S."/>
        </authorList>
    </citation>
    <scope>NUCLEOTIDE SEQUENCE [LARGE SCALE GENOMIC DNA]</scope>
    <source>
        <strain evidence="12 13">CGMCC 1.6853</strain>
    </source>
</reference>
<dbReference type="PANTHER" id="PTHR33711:SF7">
    <property type="entry name" value="INTRADIOL RING-CLEAVAGE DIOXYGENASES DOMAIN-CONTAINING PROTEIN-RELATED"/>
    <property type="match status" value="1"/>
</dbReference>
<dbReference type="Pfam" id="PF04444">
    <property type="entry name" value="Dioxygenase_N"/>
    <property type="match status" value="1"/>
</dbReference>
<sequence>MSISFNQRQDIIKLLEISSGFTNDNGDPRFKKIMHHLLGDICQLIDRYDISPEEFWQAINYLHVLGERQEAALLAAGLGLEHYLDLRDDERERQQGLSGGTPRTIEGPLYVANAPVSAGFARMDDGDDDGEVMWLHGQVKGADGKPLAGAVVDIWHANTLGNYSFFDKSQSGFNLRRRITTDADGRYAARSIVPSGYGCPPDGPTQALLNRLGRHGNRPAHIHFFVSAPAHKHLTTQINLNGDRYLWDDFAFATRDELIANPVKITDPALAAKRDLPGPHTEVQFDFTLYAAADRIEQNRINRPRALQD</sequence>
<keyword evidence="13" id="KW-1185">Reference proteome</keyword>
<evidence type="ECO:0000256" key="5">
    <source>
        <dbReference type="ARBA" id="ARBA00013118"/>
    </source>
</evidence>
<dbReference type="EC" id="1.13.11.1" evidence="5"/>
<evidence type="ECO:0000256" key="1">
    <source>
        <dbReference type="ARBA" id="ARBA00001312"/>
    </source>
</evidence>
<evidence type="ECO:0000259" key="11">
    <source>
        <dbReference type="PROSITE" id="PS00083"/>
    </source>
</evidence>
<evidence type="ECO:0000256" key="2">
    <source>
        <dbReference type="ARBA" id="ARBA00001965"/>
    </source>
</evidence>
<name>A0A1G5G4A1_9GAMM</name>
<evidence type="ECO:0000256" key="3">
    <source>
        <dbReference type="ARBA" id="ARBA00004957"/>
    </source>
</evidence>
<dbReference type="InterPro" id="IPR050770">
    <property type="entry name" value="Intradiol_RC_Dioxygenase"/>
</dbReference>